<reference evidence="1 2" key="1">
    <citation type="journal article" date="2018" name="Front. Microbiol.">
        <title>Genome-Wide Analysis of Corynespora cassiicola Leaf Fall Disease Putative Effectors.</title>
        <authorList>
            <person name="Lopez D."/>
            <person name="Ribeiro S."/>
            <person name="Label P."/>
            <person name="Fumanal B."/>
            <person name="Venisse J.S."/>
            <person name="Kohler A."/>
            <person name="de Oliveira R.R."/>
            <person name="Labutti K."/>
            <person name="Lipzen A."/>
            <person name="Lail K."/>
            <person name="Bauer D."/>
            <person name="Ohm R.A."/>
            <person name="Barry K.W."/>
            <person name="Spatafora J."/>
            <person name="Grigoriev I.V."/>
            <person name="Martin F.M."/>
            <person name="Pujade-Renaud V."/>
        </authorList>
    </citation>
    <scope>NUCLEOTIDE SEQUENCE [LARGE SCALE GENOMIC DNA]</scope>
    <source>
        <strain evidence="1 2">Philippines</strain>
    </source>
</reference>
<proteinExistence type="predicted"/>
<gene>
    <name evidence="1" type="ORF">BS50DRAFT_678433</name>
</gene>
<organism evidence="1 2">
    <name type="scientific">Corynespora cassiicola Philippines</name>
    <dbReference type="NCBI Taxonomy" id="1448308"/>
    <lineage>
        <taxon>Eukaryota</taxon>
        <taxon>Fungi</taxon>
        <taxon>Dikarya</taxon>
        <taxon>Ascomycota</taxon>
        <taxon>Pezizomycotina</taxon>
        <taxon>Dothideomycetes</taxon>
        <taxon>Pleosporomycetidae</taxon>
        <taxon>Pleosporales</taxon>
        <taxon>Corynesporascaceae</taxon>
        <taxon>Corynespora</taxon>
    </lineage>
</organism>
<keyword evidence="2" id="KW-1185">Reference proteome</keyword>
<dbReference type="STRING" id="1448308.A0A2T2NFT0"/>
<protein>
    <submittedName>
        <fullName evidence="1">Uncharacterized protein</fullName>
    </submittedName>
</protein>
<evidence type="ECO:0000313" key="1">
    <source>
        <dbReference type="EMBL" id="PSN64292.1"/>
    </source>
</evidence>
<dbReference type="AlphaFoldDB" id="A0A2T2NFT0"/>
<accession>A0A2T2NFT0</accession>
<evidence type="ECO:0000313" key="2">
    <source>
        <dbReference type="Proteomes" id="UP000240883"/>
    </source>
</evidence>
<sequence length="315" mass="31659">MNGHPPPLGPYVADVGQNPNIIHEQPPPPIDVVAGGAPAVAAVPTPGVVVGGPPVVGVGAPFGMGMGMGLGLGLGGLGMPFGGFGPPVFSAGLLEPPRPGFGLPGLPFVGPGAGGPFPPPPPGLLAGGIAPFAPGLPLWNGGGAVGLGGIGLGLGGIPPFGMGMGMGWGLNPPAPGARAEAVAPAQPEQADITSVPGGCPPGVTHVEAAEHTIVHLLKTEFAPWLVQMQPILTESLHIASSTGINRFITVCNNNQDAEGFAVSECIELGNGMWEKGQTFVFNDAISRVLTMKDAGWDNQRNRPGGRSLHVYLHRV</sequence>
<dbReference type="OrthoDB" id="10057496at2759"/>
<dbReference type="Proteomes" id="UP000240883">
    <property type="component" value="Unassembled WGS sequence"/>
</dbReference>
<name>A0A2T2NFT0_CORCC</name>
<dbReference type="EMBL" id="KZ678138">
    <property type="protein sequence ID" value="PSN64292.1"/>
    <property type="molecule type" value="Genomic_DNA"/>
</dbReference>